<sequence>MPRQQAFDMLIPDVLAQPRASRDEVVGMQGGRLKVRVAAAPVDGKGNEALIRLLAREFGVAKSQVSILSGARSRNKRIGVRGLSIIPDWMSTLSAGEGSLCHAAREKTVK</sequence>
<dbReference type="InterPro" id="IPR036591">
    <property type="entry name" value="YggU-like_sf"/>
</dbReference>
<evidence type="ECO:0000313" key="5">
    <source>
        <dbReference type="EMBL" id="VFK75835.1"/>
    </source>
</evidence>
<organism evidence="5">
    <name type="scientific">Candidatus Kentrum sp. MB</name>
    <dbReference type="NCBI Taxonomy" id="2138164"/>
    <lineage>
        <taxon>Bacteria</taxon>
        <taxon>Pseudomonadati</taxon>
        <taxon>Pseudomonadota</taxon>
        <taxon>Gammaproteobacteria</taxon>
        <taxon>Candidatus Kentrum</taxon>
    </lineage>
</organism>
<dbReference type="SUPFAM" id="SSF69786">
    <property type="entry name" value="YggU-like"/>
    <property type="match status" value="1"/>
</dbReference>
<proteinExistence type="inferred from homology"/>
<evidence type="ECO:0000256" key="2">
    <source>
        <dbReference type="HAMAP-Rule" id="MF_00634"/>
    </source>
</evidence>
<dbReference type="HAMAP" id="MF_00634">
    <property type="entry name" value="UPF0235"/>
    <property type="match status" value="1"/>
</dbReference>
<evidence type="ECO:0000313" key="3">
    <source>
        <dbReference type="EMBL" id="VFK28180.1"/>
    </source>
</evidence>
<name>A0A451BC72_9GAMM</name>
<accession>A0A451BC72</accession>
<dbReference type="EMBL" id="CAADFQ010000032">
    <property type="protein sequence ID" value="VFK32334.1"/>
    <property type="molecule type" value="Genomic_DNA"/>
</dbReference>
<protein>
    <recommendedName>
        <fullName evidence="2">UPF0235 protein BECKMB1821G_GA0114241_10349</fullName>
    </recommendedName>
</protein>
<dbReference type="GO" id="GO:0005737">
    <property type="term" value="C:cytoplasm"/>
    <property type="evidence" value="ECO:0007669"/>
    <property type="project" value="TreeGrafter"/>
</dbReference>
<evidence type="ECO:0000313" key="4">
    <source>
        <dbReference type="EMBL" id="VFK32334.1"/>
    </source>
</evidence>
<reference evidence="5" key="1">
    <citation type="submission" date="2019-02" db="EMBL/GenBank/DDBJ databases">
        <authorList>
            <person name="Gruber-Vodicka R. H."/>
            <person name="Seah K. B. B."/>
        </authorList>
    </citation>
    <scope>NUCLEOTIDE SEQUENCE</scope>
    <source>
        <strain evidence="3">BECK_BZ197</strain>
        <strain evidence="5">BECK_BZ198</strain>
        <strain evidence="4">BECK_BZ199</strain>
    </source>
</reference>
<dbReference type="PANTHER" id="PTHR13420">
    <property type="entry name" value="UPF0235 PROTEIN C15ORF40"/>
    <property type="match status" value="1"/>
</dbReference>
<dbReference type="EMBL" id="CAADGH010000033">
    <property type="protein sequence ID" value="VFK75835.1"/>
    <property type="molecule type" value="Genomic_DNA"/>
</dbReference>
<dbReference type="Gene3D" id="3.30.1200.10">
    <property type="entry name" value="YggU-like"/>
    <property type="match status" value="1"/>
</dbReference>
<evidence type="ECO:0000256" key="1">
    <source>
        <dbReference type="ARBA" id="ARBA00010364"/>
    </source>
</evidence>
<dbReference type="EMBL" id="CAADFO010000034">
    <property type="protein sequence ID" value="VFK28180.1"/>
    <property type="molecule type" value="Genomic_DNA"/>
</dbReference>
<dbReference type="SMART" id="SM01152">
    <property type="entry name" value="DUF167"/>
    <property type="match status" value="1"/>
</dbReference>
<dbReference type="PANTHER" id="PTHR13420:SF7">
    <property type="entry name" value="UPF0235 PROTEIN C15ORF40"/>
    <property type="match status" value="1"/>
</dbReference>
<comment type="similarity">
    <text evidence="1 2">Belongs to the UPF0235 family.</text>
</comment>
<dbReference type="AlphaFoldDB" id="A0A451BC72"/>
<gene>
    <name evidence="3" type="ORF">BECKMB1821G_GA0114241_10349</name>
    <name evidence="5" type="ORF">BECKMB1821H_GA0114242_10339</name>
    <name evidence="4" type="ORF">BECKMB1821I_GA0114274_10329</name>
</gene>
<dbReference type="NCBIfam" id="TIGR00251">
    <property type="entry name" value="DUF167 family protein"/>
    <property type="match status" value="1"/>
</dbReference>
<dbReference type="Pfam" id="PF02594">
    <property type="entry name" value="DUF167"/>
    <property type="match status" value="1"/>
</dbReference>
<dbReference type="InterPro" id="IPR003746">
    <property type="entry name" value="DUF167"/>
</dbReference>